<dbReference type="Proteomes" id="UP001365846">
    <property type="component" value="Unassembled WGS sequence"/>
</dbReference>
<dbReference type="RefSeq" id="WP_340358202.1">
    <property type="nucleotide sequence ID" value="NZ_JBBKZU010000007.1"/>
</dbReference>
<dbReference type="PANTHER" id="PTHR42928:SF5">
    <property type="entry name" value="BLR1237 PROTEIN"/>
    <property type="match status" value="1"/>
</dbReference>
<gene>
    <name evidence="3" type="ORF">WKW77_17915</name>
</gene>
<evidence type="ECO:0000313" key="3">
    <source>
        <dbReference type="EMBL" id="MEJ8812966.1"/>
    </source>
</evidence>
<feature type="chain" id="PRO_5046631113" evidence="2">
    <location>
        <begin position="27"/>
        <end position="323"/>
    </location>
</feature>
<dbReference type="SUPFAM" id="SSF53850">
    <property type="entry name" value="Periplasmic binding protein-like II"/>
    <property type="match status" value="1"/>
</dbReference>
<accession>A0ABU8VHL7</accession>
<dbReference type="CDD" id="cd07012">
    <property type="entry name" value="PBP2_Bug_TTT"/>
    <property type="match status" value="1"/>
</dbReference>
<dbReference type="Gene3D" id="3.40.190.10">
    <property type="entry name" value="Periplasmic binding protein-like II"/>
    <property type="match status" value="1"/>
</dbReference>
<organism evidence="3 4">
    <name type="scientific">Variovorax ureilyticus</name>
    <dbReference type="NCBI Taxonomy" id="1836198"/>
    <lineage>
        <taxon>Bacteria</taxon>
        <taxon>Pseudomonadati</taxon>
        <taxon>Pseudomonadota</taxon>
        <taxon>Betaproteobacteria</taxon>
        <taxon>Burkholderiales</taxon>
        <taxon>Comamonadaceae</taxon>
        <taxon>Variovorax</taxon>
    </lineage>
</organism>
<dbReference type="Gene3D" id="3.40.190.150">
    <property type="entry name" value="Bordetella uptake gene, domain 1"/>
    <property type="match status" value="1"/>
</dbReference>
<sequence>MNFTRRQTLAAALGSLGAGVLPLAQAQSQPFPSQVIKFVIPTPAGGGHDTMMRLIGQKLTDAWGQPCIVESRSGASGAIAAATVSQAPADGYTVLIGYSALLSNTVLMPKPGYRLEDLQPVGMLALTPIALGVRESLPASTLKQYVALAKTRPGKLSYGSYGQGSGGHFVGELFNMAAGIDTVHVPYKGETPALQDLLGGQIDAAVTSVGGVNRYPGKIKPLAVASAERFPAYPDVPTFAELGYPEVDMPGWAAAFVPAKTPKAIVDKLTAEMGRIVVMPDVRAKLLELGFEPAPWSADKTRRFMKDQLALTQKLVDAGRVKL</sequence>
<name>A0ABU8VHL7_9BURK</name>
<dbReference type="InterPro" id="IPR005064">
    <property type="entry name" value="BUG"/>
</dbReference>
<evidence type="ECO:0000313" key="4">
    <source>
        <dbReference type="Proteomes" id="UP001365846"/>
    </source>
</evidence>
<dbReference type="EMBL" id="JBBKZU010000007">
    <property type="protein sequence ID" value="MEJ8812966.1"/>
    <property type="molecule type" value="Genomic_DNA"/>
</dbReference>
<comment type="caution">
    <text evidence="3">The sequence shown here is derived from an EMBL/GenBank/DDBJ whole genome shotgun (WGS) entry which is preliminary data.</text>
</comment>
<dbReference type="PIRSF" id="PIRSF017082">
    <property type="entry name" value="YflP"/>
    <property type="match status" value="1"/>
</dbReference>
<evidence type="ECO:0000256" key="1">
    <source>
        <dbReference type="ARBA" id="ARBA00006987"/>
    </source>
</evidence>
<dbReference type="PROSITE" id="PS51318">
    <property type="entry name" value="TAT"/>
    <property type="match status" value="1"/>
</dbReference>
<protein>
    <submittedName>
        <fullName evidence="3">Tripartite tricarboxylate transporter substrate binding protein</fullName>
    </submittedName>
</protein>
<keyword evidence="2" id="KW-0732">Signal</keyword>
<comment type="similarity">
    <text evidence="1">Belongs to the UPF0065 (bug) family.</text>
</comment>
<dbReference type="InterPro" id="IPR042100">
    <property type="entry name" value="Bug_dom1"/>
</dbReference>
<dbReference type="Pfam" id="PF03401">
    <property type="entry name" value="TctC"/>
    <property type="match status" value="1"/>
</dbReference>
<keyword evidence="4" id="KW-1185">Reference proteome</keyword>
<feature type="signal peptide" evidence="2">
    <location>
        <begin position="1"/>
        <end position="26"/>
    </location>
</feature>
<evidence type="ECO:0000256" key="2">
    <source>
        <dbReference type="SAM" id="SignalP"/>
    </source>
</evidence>
<dbReference type="PANTHER" id="PTHR42928">
    <property type="entry name" value="TRICARBOXYLATE-BINDING PROTEIN"/>
    <property type="match status" value="1"/>
</dbReference>
<dbReference type="InterPro" id="IPR006311">
    <property type="entry name" value="TAT_signal"/>
</dbReference>
<reference evidence="3 4" key="1">
    <citation type="submission" date="2024-03" db="EMBL/GenBank/DDBJ databases">
        <title>Novel species of the genus Variovorax.</title>
        <authorList>
            <person name="Liu Q."/>
            <person name="Xin Y.-H."/>
        </authorList>
    </citation>
    <scope>NUCLEOTIDE SEQUENCE [LARGE SCALE GENOMIC DNA]</scope>
    <source>
        <strain evidence="3 4">KACC 18899</strain>
    </source>
</reference>
<proteinExistence type="inferred from homology"/>